<organism evidence="3 4">
    <name type="scientific">Niallia endozanthoxylica</name>
    <dbReference type="NCBI Taxonomy" id="2036016"/>
    <lineage>
        <taxon>Bacteria</taxon>
        <taxon>Bacillati</taxon>
        <taxon>Bacillota</taxon>
        <taxon>Bacilli</taxon>
        <taxon>Bacillales</taxon>
        <taxon>Bacillaceae</taxon>
        <taxon>Niallia</taxon>
    </lineage>
</organism>
<dbReference type="InterPro" id="IPR014529">
    <property type="entry name" value="UCP026631"/>
</dbReference>
<evidence type="ECO:0000259" key="2">
    <source>
        <dbReference type="Pfam" id="PF03703"/>
    </source>
</evidence>
<feature type="domain" description="YdbS-like PH" evidence="2">
    <location>
        <begin position="63"/>
        <end position="144"/>
    </location>
</feature>
<keyword evidence="4" id="KW-1185">Reference proteome</keyword>
<dbReference type="Proteomes" id="UP000326671">
    <property type="component" value="Unassembled WGS sequence"/>
</dbReference>
<keyword evidence="1" id="KW-1133">Transmembrane helix</keyword>
<name>A0A5J5H9W9_9BACI</name>
<dbReference type="OrthoDB" id="2195155at2"/>
<accession>A0A5J5H9W9</accession>
<evidence type="ECO:0000313" key="3">
    <source>
        <dbReference type="EMBL" id="KAA9017097.1"/>
    </source>
</evidence>
<dbReference type="AlphaFoldDB" id="A0A5J5H9W9"/>
<feature type="transmembrane region" description="Helical" evidence="1">
    <location>
        <begin position="12"/>
        <end position="34"/>
    </location>
</feature>
<feature type="transmembrane region" description="Helical" evidence="1">
    <location>
        <begin position="46"/>
        <end position="66"/>
    </location>
</feature>
<evidence type="ECO:0000313" key="4">
    <source>
        <dbReference type="Proteomes" id="UP000326671"/>
    </source>
</evidence>
<feature type="domain" description="YdbS-like PH" evidence="2">
    <location>
        <begin position="391"/>
        <end position="471"/>
    </location>
</feature>
<dbReference type="PIRSF" id="PIRSF026631">
    <property type="entry name" value="UCP026631"/>
    <property type="match status" value="1"/>
</dbReference>
<keyword evidence="1" id="KW-0812">Transmembrane</keyword>
<feature type="transmembrane region" description="Helical" evidence="1">
    <location>
        <begin position="174"/>
        <end position="198"/>
    </location>
</feature>
<keyword evidence="1" id="KW-0472">Membrane</keyword>
<evidence type="ECO:0000256" key="1">
    <source>
        <dbReference type="SAM" id="Phobius"/>
    </source>
</evidence>
<proteinExistence type="predicted"/>
<dbReference type="PANTHER" id="PTHR34473">
    <property type="entry name" value="UPF0699 TRANSMEMBRANE PROTEIN YDBS"/>
    <property type="match status" value="1"/>
</dbReference>
<comment type="caution">
    <text evidence="3">The sequence shown here is derived from an EMBL/GenBank/DDBJ whole genome shotgun (WGS) entry which is preliminary data.</text>
</comment>
<dbReference type="InterPro" id="IPR005182">
    <property type="entry name" value="YdbS-like_PH"/>
</dbReference>
<protein>
    <submittedName>
        <fullName evidence="3">PH domain-containing protein</fullName>
    </submittedName>
</protein>
<sequence>MSEPKRLHPITSVINFLKSLKEFIVPFIFIFLFGGKGPGFDFWQSIIAAAFVLLSLIGGILSWLRFTYRVEEGELRIESGLFVRKKRYIPFERIQSLDFSEGILQRPFGLVKVKVETAGSSGLNNAEAVLTAIKKQDAIAIQEILTSVKRGQTDPYNEVEESEETLYTMQPSQLLLLASTSGGAGVVLSASLAFILQFDELIPYERVFKELQGFISTGIVFVSIILFVLFLIAWIIAVVGTMIKYAGFTVKKVEEDLVISRGLLEKRQLTIPLKRIQGILISENIVRQPLGYCSVYLETAGGSLEKDSSRTLLLPLIKKKEIAALLSPFLHDYCFTPKMVPAPKRALKRYMVRGMLLPLIIVAAALIFFRPWGYLSLLLLPFAAFWSYLKYKDAGWNLHQQQLTLTYRGIVKNTFFMRKNKIQSLTLTSSLFQEKQSLGSLQATVDSGVGLSGGEVVDIEEQDGLAIYNWYRYQ</sequence>
<dbReference type="PANTHER" id="PTHR34473:SF2">
    <property type="entry name" value="UPF0699 TRANSMEMBRANE PROTEIN YDBT"/>
    <property type="match status" value="1"/>
</dbReference>
<feature type="transmembrane region" description="Helical" evidence="1">
    <location>
        <begin position="350"/>
        <end position="368"/>
    </location>
</feature>
<gene>
    <name evidence="3" type="ORF">F4V44_21770</name>
</gene>
<feature type="transmembrane region" description="Helical" evidence="1">
    <location>
        <begin position="218"/>
        <end position="243"/>
    </location>
</feature>
<dbReference type="RefSeq" id="WP_150442109.1">
    <property type="nucleotide sequence ID" value="NZ_VYKL01000037.1"/>
</dbReference>
<feature type="domain" description="YdbS-like PH" evidence="2">
    <location>
        <begin position="254"/>
        <end position="325"/>
    </location>
</feature>
<dbReference type="EMBL" id="VYKL01000037">
    <property type="protein sequence ID" value="KAA9017097.1"/>
    <property type="molecule type" value="Genomic_DNA"/>
</dbReference>
<dbReference type="Pfam" id="PF03703">
    <property type="entry name" value="bPH_2"/>
    <property type="match status" value="3"/>
</dbReference>
<reference evidence="3 4" key="1">
    <citation type="submission" date="2019-09" db="EMBL/GenBank/DDBJ databases">
        <title>Whole genome sequences of isolates from the Mars Exploration Rovers.</title>
        <authorList>
            <person name="Seuylemezian A."/>
            <person name="Vaishampayan P."/>
        </authorList>
    </citation>
    <scope>NUCLEOTIDE SEQUENCE [LARGE SCALE GENOMIC DNA]</scope>
    <source>
        <strain evidence="3 4">MER_TA_151</strain>
    </source>
</reference>